<protein>
    <recommendedName>
        <fullName evidence="9">Tyrosine recombinase XerC</fullName>
    </recommendedName>
</protein>
<dbReference type="PANTHER" id="PTHR30349">
    <property type="entry name" value="PHAGE INTEGRASE-RELATED"/>
    <property type="match status" value="1"/>
</dbReference>
<dbReference type="Proteomes" id="UP000323956">
    <property type="component" value="Unassembled WGS sequence"/>
</dbReference>
<dbReference type="Gene3D" id="1.10.443.10">
    <property type="entry name" value="Intergrase catalytic core"/>
    <property type="match status" value="1"/>
</dbReference>
<dbReference type="PROSITE" id="PS51898">
    <property type="entry name" value="TYR_RECOMBINASE"/>
    <property type="match status" value="1"/>
</dbReference>
<keyword evidence="5 9" id="KW-0229">DNA integration</keyword>
<dbReference type="InterPro" id="IPR013762">
    <property type="entry name" value="Integrase-like_cat_sf"/>
</dbReference>
<accession>A0A1N6TRE2</accession>
<dbReference type="PANTHER" id="PTHR30349:SF90">
    <property type="entry name" value="TYROSINE RECOMBINASE XERD"/>
    <property type="match status" value="1"/>
</dbReference>
<dbReference type="Pfam" id="PF02899">
    <property type="entry name" value="Phage_int_SAM_1"/>
    <property type="match status" value="1"/>
</dbReference>
<dbReference type="Gene3D" id="1.10.150.130">
    <property type="match status" value="1"/>
</dbReference>
<evidence type="ECO:0000313" key="12">
    <source>
        <dbReference type="EMBL" id="SIQ55626.1"/>
    </source>
</evidence>
<evidence type="ECO:0000259" key="10">
    <source>
        <dbReference type="PROSITE" id="PS51898"/>
    </source>
</evidence>
<keyword evidence="4 9" id="KW-0159">Chromosome partition</keyword>
<dbReference type="GO" id="GO:0003677">
    <property type="term" value="F:DNA binding"/>
    <property type="evidence" value="ECO:0007669"/>
    <property type="project" value="UniProtKB-UniRule"/>
</dbReference>
<keyword evidence="3 9" id="KW-0132">Cell division</keyword>
<comment type="function">
    <text evidence="9">Site-specific tyrosine recombinase, which acts by catalyzing the cutting and rejoining of the recombining DNA molecules. The XerC-XerD complex is essential to convert dimers of the bacterial chromosome into monomers to permit their segregation at cell division. It also contributes to the segregational stability of plasmids.</text>
</comment>
<feature type="active site" evidence="9">
    <location>
        <position position="258"/>
    </location>
</feature>
<dbReference type="InterPro" id="IPR050090">
    <property type="entry name" value="Tyrosine_recombinase_XerCD"/>
</dbReference>
<evidence type="ECO:0000256" key="9">
    <source>
        <dbReference type="HAMAP-Rule" id="MF_01808"/>
    </source>
</evidence>
<name>A0A1N6TRE2_9RHOB</name>
<feature type="active site" evidence="9">
    <location>
        <position position="284"/>
    </location>
</feature>
<dbReference type="InterPro" id="IPR023009">
    <property type="entry name" value="Tyrosine_recombinase_XerC/XerD"/>
</dbReference>
<dbReference type="RefSeq" id="WP_149765551.1">
    <property type="nucleotide sequence ID" value="NZ_FTMK01000009.1"/>
</dbReference>
<evidence type="ECO:0000256" key="6">
    <source>
        <dbReference type="ARBA" id="ARBA00023125"/>
    </source>
</evidence>
<keyword evidence="7 9" id="KW-0233">DNA recombination</keyword>
<evidence type="ECO:0000256" key="7">
    <source>
        <dbReference type="ARBA" id="ARBA00023172"/>
    </source>
</evidence>
<feature type="domain" description="Core-binding (CB)" evidence="11">
    <location>
        <begin position="12"/>
        <end position="103"/>
    </location>
</feature>
<evidence type="ECO:0000259" key="11">
    <source>
        <dbReference type="PROSITE" id="PS51900"/>
    </source>
</evidence>
<feature type="active site" evidence="9">
    <location>
        <position position="261"/>
    </location>
</feature>
<dbReference type="GO" id="GO:0007059">
    <property type="term" value="P:chromosome segregation"/>
    <property type="evidence" value="ECO:0007669"/>
    <property type="project" value="UniProtKB-UniRule"/>
</dbReference>
<sequence length="312" mass="33423">MTGGAEPLALAPAMAENLARWLDSERATRDRSPHTIRAYQGDLLAFLGFLGGYHGTPALPATLGGLTQSDMRAFAADERRRGLSARSLARRLSAARSFIRWMADRHGFDASRALASRGPKYTRSLPRPLAPGQAQDVLDIAAGTHPEAWIAARDAAVLTLLWGSGLRISEALGLNGADWPLREALTIRGKGGRERQVPVLPIARQAVADYLRLCPWPLEAGAALFRGARGGRLSPTLIAGAMRQARQVLGLPPTATPHALRHSFATHLLAAGGDLRTIQELLGHASLSTTQVYTGVDDARLLAVYRAAHPRA</sequence>
<evidence type="ECO:0000256" key="1">
    <source>
        <dbReference type="ARBA" id="ARBA00004496"/>
    </source>
</evidence>
<dbReference type="PROSITE" id="PS51900">
    <property type="entry name" value="CB"/>
    <property type="match status" value="1"/>
</dbReference>
<evidence type="ECO:0000256" key="2">
    <source>
        <dbReference type="ARBA" id="ARBA00022490"/>
    </source>
</evidence>
<dbReference type="SUPFAM" id="SSF56349">
    <property type="entry name" value="DNA breaking-rejoining enzymes"/>
    <property type="match status" value="1"/>
</dbReference>
<dbReference type="GO" id="GO:0009037">
    <property type="term" value="F:tyrosine-based site-specific recombinase activity"/>
    <property type="evidence" value="ECO:0007669"/>
    <property type="project" value="UniProtKB-UniRule"/>
</dbReference>
<comment type="subcellular location">
    <subcellularLocation>
        <location evidence="1 9">Cytoplasm</location>
    </subcellularLocation>
</comment>
<feature type="active site" description="O-(3'-phospho-DNA)-tyrosine intermediate" evidence="9">
    <location>
        <position position="293"/>
    </location>
</feature>
<evidence type="ECO:0000313" key="13">
    <source>
        <dbReference type="Proteomes" id="UP000323956"/>
    </source>
</evidence>
<proteinExistence type="inferred from homology"/>
<dbReference type="InterPro" id="IPR010998">
    <property type="entry name" value="Integrase_recombinase_N"/>
</dbReference>
<dbReference type="InterPro" id="IPR004107">
    <property type="entry name" value="Integrase_SAM-like_N"/>
</dbReference>
<feature type="active site" evidence="9">
    <location>
        <position position="190"/>
    </location>
</feature>
<feature type="active site" evidence="9">
    <location>
        <position position="167"/>
    </location>
</feature>
<evidence type="ECO:0000256" key="8">
    <source>
        <dbReference type="ARBA" id="ARBA00023306"/>
    </source>
</evidence>
<dbReference type="GO" id="GO:0006313">
    <property type="term" value="P:DNA transposition"/>
    <property type="evidence" value="ECO:0007669"/>
    <property type="project" value="UniProtKB-UniRule"/>
</dbReference>
<keyword evidence="2 9" id="KW-0963">Cytoplasm</keyword>
<dbReference type="InterPro" id="IPR011010">
    <property type="entry name" value="DNA_brk_join_enz"/>
</dbReference>
<dbReference type="AlphaFoldDB" id="A0A1N6TRE2"/>
<keyword evidence="8 9" id="KW-0131">Cell cycle</keyword>
<feature type="domain" description="Tyr recombinase" evidence="10">
    <location>
        <begin position="124"/>
        <end position="306"/>
    </location>
</feature>
<organism evidence="12 13">
    <name type="scientific">Paracoccus thiocyanatus</name>
    <dbReference type="NCBI Taxonomy" id="34006"/>
    <lineage>
        <taxon>Bacteria</taxon>
        <taxon>Pseudomonadati</taxon>
        <taxon>Pseudomonadota</taxon>
        <taxon>Alphaproteobacteria</taxon>
        <taxon>Rhodobacterales</taxon>
        <taxon>Paracoccaceae</taxon>
        <taxon>Paracoccus</taxon>
    </lineage>
</organism>
<evidence type="ECO:0000256" key="3">
    <source>
        <dbReference type="ARBA" id="ARBA00022618"/>
    </source>
</evidence>
<dbReference type="InterPro" id="IPR002104">
    <property type="entry name" value="Integrase_catalytic"/>
</dbReference>
<comment type="similarity">
    <text evidence="9">Belongs to the 'phage' integrase family. XerC subfamily.</text>
</comment>
<keyword evidence="6 9" id="KW-0238">DNA-binding</keyword>
<dbReference type="Pfam" id="PF00589">
    <property type="entry name" value="Phage_integrase"/>
    <property type="match status" value="1"/>
</dbReference>
<dbReference type="OrthoDB" id="9801717at2"/>
<dbReference type="HAMAP" id="MF_01808">
    <property type="entry name" value="Recomb_XerC_XerD"/>
    <property type="match status" value="1"/>
</dbReference>
<evidence type="ECO:0000256" key="5">
    <source>
        <dbReference type="ARBA" id="ARBA00022908"/>
    </source>
</evidence>
<evidence type="ECO:0000256" key="4">
    <source>
        <dbReference type="ARBA" id="ARBA00022829"/>
    </source>
</evidence>
<dbReference type="GO" id="GO:0051301">
    <property type="term" value="P:cell division"/>
    <property type="evidence" value="ECO:0007669"/>
    <property type="project" value="UniProtKB-KW"/>
</dbReference>
<dbReference type="InterPro" id="IPR044068">
    <property type="entry name" value="CB"/>
</dbReference>
<reference evidence="12 13" key="1">
    <citation type="submission" date="2017-01" db="EMBL/GenBank/DDBJ databases">
        <authorList>
            <person name="Varghese N."/>
            <person name="Submissions S."/>
        </authorList>
    </citation>
    <scope>NUCLEOTIDE SEQUENCE [LARGE SCALE GENOMIC DNA]</scope>
    <source>
        <strain evidence="12 13">ATCC 700171</strain>
    </source>
</reference>
<comment type="subunit">
    <text evidence="9">Forms a cyclic heterotetrameric complex composed of two molecules of XerC and two molecules of XerD.</text>
</comment>
<gene>
    <name evidence="9" type="primary">xerC</name>
    <name evidence="12" type="ORF">SAMN05421641_109111</name>
</gene>
<dbReference type="EMBL" id="FTMK01000009">
    <property type="protein sequence ID" value="SIQ55626.1"/>
    <property type="molecule type" value="Genomic_DNA"/>
</dbReference>
<dbReference type="SUPFAM" id="SSF47823">
    <property type="entry name" value="lambda integrase-like, N-terminal domain"/>
    <property type="match status" value="1"/>
</dbReference>
<dbReference type="GO" id="GO:0005737">
    <property type="term" value="C:cytoplasm"/>
    <property type="evidence" value="ECO:0007669"/>
    <property type="project" value="UniProtKB-SubCell"/>
</dbReference>